<gene>
    <name evidence="2" type="ORF">HUO07_08415</name>
</gene>
<evidence type="ECO:0000313" key="2">
    <source>
        <dbReference type="EMBL" id="NVF14197.1"/>
    </source>
</evidence>
<reference evidence="2 3" key="1">
    <citation type="submission" date="2020-06" db="EMBL/GenBank/DDBJ databases">
        <title>Halomonas sp. QX-1 draft genome sequence.</title>
        <authorList>
            <person name="Qiu X."/>
        </authorList>
    </citation>
    <scope>NUCLEOTIDE SEQUENCE [LARGE SCALE GENOMIC DNA]</scope>
    <source>
        <strain evidence="2 3">QX-1</strain>
    </source>
</reference>
<dbReference type="EMBL" id="JABWCV010000007">
    <property type="protein sequence ID" value="NVF14197.1"/>
    <property type="molecule type" value="Genomic_DNA"/>
</dbReference>
<evidence type="ECO:0000313" key="3">
    <source>
        <dbReference type="Proteomes" id="UP000589984"/>
    </source>
</evidence>
<keyword evidence="1" id="KW-0472">Membrane</keyword>
<protein>
    <submittedName>
        <fullName evidence="2">Uncharacterized protein</fullName>
    </submittedName>
</protein>
<dbReference type="RefSeq" id="WP_176303193.1">
    <property type="nucleotide sequence ID" value="NZ_JABWCV010000007.1"/>
</dbReference>
<keyword evidence="3" id="KW-1185">Reference proteome</keyword>
<comment type="caution">
    <text evidence="2">The sequence shown here is derived from an EMBL/GenBank/DDBJ whole genome shotgun (WGS) entry which is preliminary data.</text>
</comment>
<dbReference type="Proteomes" id="UP000589984">
    <property type="component" value="Unassembled WGS sequence"/>
</dbReference>
<name>A0A7Y6RC24_9GAMM</name>
<feature type="transmembrane region" description="Helical" evidence="1">
    <location>
        <begin position="35"/>
        <end position="54"/>
    </location>
</feature>
<organism evidence="2 3">
    <name type="scientific">Vreelandella maris</name>
    <dbReference type="NCBI Taxonomy" id="2729617"/>
    <lineage>
        <taxon>Bacteria</taxon>
        <taxon>Pseudomonadati</taxon>
        <taxon>Pseudomonadota</taxon>
        <taxon>Gammaproteobacteria</taxon>
        <taxon>Oceanospirillales</taxon>
        <taxon>Halomonadaceae</taxon>
        <taxon>Vreelandella</taxon>
    </lineage>
</organism>
<proteinExistence type="predicted"/>
<sequence length="110" mass="12678">MSQNIPFRNIDTIHDRPTLMDKIHVRSFKGYFRRLRILGGALLFALYFGTVWLTSGDRHQRIRLDLAPMSAGKLLKRIQKHTLWLMISVASVKDPELKLVANSKYVGATR</sequence>
<accession>A0A7Y6RC24</accession>
<keyword evidence="1" id="KW-0812">Transmembrane</keyword>
<evidence type="ECO:0000256" key="1">
    <source>
        <dbReference type="SAM" id="Phobius"/>
    </source>
</evidence>
<dbReference type="AlphaFoldDB" id="A0A7Y6RC24"/>
<keyword evidence="1" id="KW-1133">Transmembrane helix</keyword>